<accession>A0A5C7JA26</accession>
<dbReference type="EMBL" id="SSDS01000018">
    <property type="protein sequence ID" value="TXG78359.1"/>
    <property type="molecule type" value="Genomic_DNA"/>
</dbReference>
<comment type="caution">
    <text evidence="1">The sequence shown here is derived from an EMBL/GenBank/DDBJ whole genome shotgun (WGS) entry which is preliminary data.</text>
</comment>
<reference evidence="1 2" key="1">
    <citation type="submission" date="2018-09" db="EMBL/GenBank/DDBJ databases">
        <title>Metagenome Assembled Genomes from an Advanced Water Purification Facility.</title>
        <authorList>
            <person name="Stamps B.W."/>
            <person name="Spear J.R."/>
        </authorList>
    </citation>
    <scope>NUCLEOTIDE SEQUENCE [LARGE SCALE GENOMIC DNA]</scope>
    <source>
        <strain evidence="1">Bin_63_2</strain>
    </source>
</reference>
<sequence length="64" mass="6963">MAKNSPLLINIGQGMSIMAGLPTLAFWETPQRPQNPKSGTIGFNTSTKSLEYWDGTNWLAAPLV</sequence>
<name>A0A5C7JA26_9BACT</name>
<evidence type="ECO:0000313" key="2">
    <source>
        <dbReference type="Proteomes" id="UP000321026"/>
    </source>
</evidence>
<evidence type="ECO:0000313" key="1">
    <source>
        <dbReference type="EMBL" id="TXG78359.1"/>
    </source>
</evidence>
<protein>
    <submittedName>
        <fullName evidence="1">Uncharacterized protein</fullName>
    </submittedName>
</protein>
<dbReference type="AlphaFoldDB" id="A0A5C7JA26"/>
<proteinExistence type="predicted"/>
<gene>
    <name evidence="1" type="ORF">E6Q11_01210</name>
</gene>
<dbReference type="Proteomes" id="UP000321026">
    <property type="component" value="Unassembled WGS sequence"/>
</dbReference>
<organism evidence="1 2">
    <name type="scientific">Candidatus Dojkabacteria bacterium</name>
    <dbReference type="NCBI Taxonomy" id="2099670"/>
    <lineage>
        <taxon>Bacteria</taxon>
        <taxon>Candidatus Dojkabacteria</taxon>
    </lineage>
</organism>